<feature type="domain" description="Aromatic amino acid beta-eliminating lyase/threonine aldolase" evidence="4">
    <location>
        <begin position="30"/>
        <end position="247"/>
    </location>
</feature>
<evidence type="ECO:0000313" key="6">
    <source>
        <dbReference type="Proteomes" id="UP000013785"/>
    </source>
</evidence>
<evidence type="ECO:0000256" key="3">
    <source>
        <dbReference type="ARBA" id="ARBA00022898"/>
    </source>
</evidence>
<dbReference type="InterPro" id="IPR015422">
    <property type="entry name" value="PyrdxlP-dep_Trfase_small"/>
</dbReference>
<dbReference type="EMBL" id="AJAT01000006">
    <property type="protein sequence ID" value="EOL49119.1"/>
    <property type="molecule type" value="Genomic_DNA"/>
</dbReference>
<evidence type="ECO:0000256" key="2">
    <source>
        <dbReference type="ARBA" id="ARBA00006966"/>
    </source>
</evidence>
<evidence type="ECO:0000256" key="1">
    <source>
        <dbReference type="ARBA" id="ARBA00001933"/>
    </source>
</evidence>
<comment type="caution">
    <text evidence="5">The sequence shown here is derived from an EMBL/GenBank/DDBJ whole genome shotgun (WGS) entry which is preliminary data.</text>
</comment>
<accession>R3U589</accession>
<dbReference type="eggNOG" id="COG2008">
    <property type="taxonomic scope" value="Bacteria"/>
</dbReference>
<sequence length="341" mass="38146">MISFENDYLEGAHEKILTRLVETNRIQASGYGSDEFSQKAAEKIREVLGCPKAMIRFLMGGTQTNQVVISSILKRFEGVIAADTGHISTHEAGAIELTGHKILPLSAIAGKITAEAIDHLIETFYKDATHTHMVFPGMVYLSYPTEYGTLYSLEELERISQVCRTHEIPLYIDGARLGYGLVCEESDVTIKDIARLCDVFYIGGTKIGALCGEAVVFTKNNEPVHFTTLIKQNGALLAKGRLVGIQFLELFSNNLYFEISKHAIDMAMKVKKGFIEKGYHLFIDSPTNQQFFVMSNEKVNTLKPFVQFANWETYDETHQVVRVATSWGTTEEQVELLLSLV</sequence>
<proteinExistence type="inferred from homology"/>
<dbReference type="PANTHER" id="PTHR48097">
    <property type="entry name" value="L-THREONINE ALDOLASE-RELATED"/>
    <property type="match status" value="1"/>
</dbReference>
<dbReference type="HOGENOM" id="CLU_049619_1_0_9"/>
<dbReference type="STRING" id="154621.RV11_GL001373"/>
<dbReference type="Proteomes" id="UP000013785">
    <property type="component" value="Unassembled WGS sequence"/>
</dbReference>
<dbReference type="Pfam" id="PF01212">
    <property type="entry name" value="Beta_elim_lyase"/>
    <property type="match status" value="1"/>
</dbReference>
<name>R3U589_9ENTE</name>
<evidence type="ECO:0000313" key="5">
    <source>
        <dbReference type="EMBL" id="EOL49119.1"/>
    </source>
</evidence>
<reference evidence="5 6" key="1">
    <citation type="submission" date="2013-02" db="EMBL/GenBank/DDBJ databases">
        <title>The Genome Sequence of Enterococcus phoeniculicola BAA-412.</title>
        <authorList>
            <consortium name="The Broad Institute Genome Sequencing Platform"/>
            <consortium name="The Broad Institute Genome Sequencing Center for Infectious Disease"/>
            <person name="Earl A.M."/>
            <person name="Gilmore M.S."/>
            <person name="Lebreton F."/>
            <person name="Walker B."/>
            <person name="Young S.K."/>
            <person name="Zeng Q."/>
            <person name="Gargeya S."/>
            <person name="Fitzgerald M."/>
            <person name="Haas B."/>
            <person name="Abouelleil A."/>
            <person name="Alvarado L."/>
            <person name="Arachchi H.M."/>
            <person name="Berlin A.M."/>
            <person name="Chapman S.B."/>
            <person name="Dewar J."/>
            <person name="Goldberg J."/>
            <person name="Griggs A."/>
            <person name="Gujja S."/>
            <person name="Hansen M."/>
            <person name="Howarth C."/>
            <person name="Imamovic A."/>
            <person name="Larimer J."/>
            <person name="McCowan C."/>
            <person name="Murphy C."/>
            <person name="Neiman D."/>
            <person name="Pearson M."/>
            <person name="Priest M."/>
            <person name="Roberts A."/>
            <person name="Saif S."/>
            <person name="Shea T."/>
            <person name="Sisk P."/>
            <person name="Sykes S."/>
            <person name="Wortman J."/>
            <person name="Nusbaum C."/>
            <person name="Birren B."/>
        </authorList>
    </citation>
    <scope>NUCLEOTIDE SEQUENCE [LARGE SCALE GENOMIC DNA]</scope>
    <source>
        <strain evidence="5 6">ATCC BAA-412</strain>
    </source>
</reference>
<dbReference type="PANTHER" id="PTHR48097:SF5">
    <property type="entry name" value="LOW SPECIFICITY L-THREONINE ALDOLASE"/>
    <property type="match status" value="1"/>
</dbReference>
<dbReference type="GO" id="GO:0006520">
    <property type="term" value="P:amino acid metabolic process"/>
    <property type="evidence" value="ECO:0007669"/>
    <property type="project" value="InterPro"/>
</dbReference>
<dbReference type="InterPro" id="IPR015424">
    <property type="entry name" value="PyrdxlP-dep_Trfase"/>
</dbReference>
<dbReference type="InterPro" id="IPR015421">
    <property type="entry name" value="PyrdxlP-dep_Trfase_major"/>
</dbReference>
<keyword evidence="6" id="KW-1185">Reference proteome</keyword>
<comment type="similarity">
    <text evidence="2">Belongs to the threonine aldolase family.</text>
</comment>
<evidence type="ECO:0000259" key="4">
    <source>
        <dbReference type="Pfam" id="PF01212"/>
    </source>
</evidence>
<gene>
    <name evidence="5" type="ORF">UC3_00214</name>
</gene>
<dbReference type="SUPFAM" id="SSF53383">
    <property type="entry name" value="PLP-dependent transferases"/>
    <property type="match status" value="1"/>
</dbReference>
<comment type="cofactor">
    <cofactor evidence="1">
        <name>pyridoxal 5'-phosphate</name>
        <dbReference type="ChEBI" id="CHEBI:597326"/>
    </cofactor>
</comment>
<protein>
    <recommendedName>
        <fullName evidence="4">Aromatic amino acid beta-eliminating lyase/threonine aldolase domain-containing protein</fullName>
    </recommendedName>
</protein>
<dbReference type="Gene3D" id="3.40.640.10">
    <property type="entry name" value="Type I PLP-dependent aspartate aminotransferase-like (Major domain)"/>
    <property type="match status" value="1"/>
</dbReference>
<dbReference type="AlphaFoldDB" id="R3U589"/>
<dbReference type="PATRIC" id="fig|1158610.3.peg.193"/>
<dbReference type="GO" id="GO:0016829">
    <property type="term" value="F:lyase activity"/>
    <property type="evidence" value="ECO:0007669"/>
    <property type="project" value="InterPro"/>
</dbReference>
<dbReference type="RefSeq" id="WP_010766899.1">
    <property type="nucleotide sequence ID" value="NZ_ASWE01000006.1"/>
</dbReference>
<organism evidence="5 6">
    <name type="scientific">Enterococcus phoeniculicola ATCC BAA-412</name>
    <dbReference type="NCBI Taxonomy" id="1158610"/>
    <lineage>
        <taxon>Bacteria</taxon>
        <taxon>Bacillati</taxon>
        <taxon>Bacillota</taxon>
        <taxon>Bacilli</taxon>
        <taxon>Lactobacillales</taxon>
        <taxon>Enterococcaceae</taxon>
        <taxon>Enterococcus</taxon>
    </lineage>
</organism>
<dbReference type="Gene3D" id="3.90.1150.10">
    <property type="entry name" value="Aspartate Aminotransferase, domain 1"/>
    <property type="match status" value="1"/>
</dbReference>
<dbReference type="InterPro" id="IPR001597">
    <property type="entry name" value="ArAA_b-elim_lyase/Thr_aldolase"/>
</dbReference>
<dbReference type="OrthoDB" id="9774495at2"/>
<keyword evidence="3" id="KW-0663">Pyridoxal phosphate</keyword>